<dbReference type="InterPro" id="IPR010540">
    <property type="entry name" value="CmpB_TMEM229"/>
</dbReference>
<keyword evidence="1" id="KW-1133">Transmembrane helix</keyword>
<feature type="transmembrane region" description="Helical" evidence="1">
    <location>
        <begin position="72"/>
        <end position="98"/>
    </location>
</feature>
<accession>A0AA37N2U6</accession>
<feature type="transmembrane region" description="Helical" evidence="1">
    <location>
        <begin position="41"/>
        <end position="60"/>
    </location>
</feature>
<dbReference type="Pfam" id="PF06541">
    <property type="entry name" value="ABC_trans_CmpB"/>
    <property type="match status" value="1"/>
</dbReference>
<keyword evidence="1" id="KW-0472">Membrane</keyword>
<evidence type="ECO:0000313" key="3">
    <source>
        <dbReference type="Proteomes" id="UP001055091"/>
    </source>
</evidence>
<evidence type="ECO:0000256" key="1">
    <source>
        <dbReference type="SAM" id="Phobius"/>
    </source>
</evidence>
<dbReference type="AlphaFoldDB" id="A0AA37N2U6"/>
<reference evidence="2" key="1">
    <citation type="submission" date="2022-01" db="EMBL/GenBank/DDBJ databases">
        <title>Novel bile acid biosynthetic pathways are enriched in the microbiome of centenarians.</title>
        <authorList>
            <person name="Sato Y."/>
            <person name="Atarashi K."/>
            <person name="Plichta R.D."/>
            <person name="Arai Y."/>
            <person name="Sasajima S."/>
            <person name="Kearney M.S."/>
            <person name="Suda W."/>
            <person name="Takeshita K."/>
            <person name="Sasaki T."/>
            <person name="Okamoto S."/>
            <person name="Skelly N.A."/>
            <person name="Okamura Y."/>
            <person name="Vlamakis H."/>
            <person name="Li Y."/>
            <person name="Tanoue T."/>
            <person name="Takei H."/>
            <person name="Nittono H."/>
            <person name="Narushima S."/>
            <person name="Irie J."/>
            <person name="Itoh H."/>
            <person name="Moriya K."/>
            <person name="Sugiura Y."/>
            <person name="Suematsu M."/>
            <person name="Moritoki N."/>
            <person name="Shibata S."/>
            <person name="Littman R.D."/>
            <person name="Fischbach A.M."/>
            <person name="Uwamino Y."/>
            <person name="Inoue T."/>
            <person name="Honda A."/>
            <person name="Hattori M."/>
            <person name="Murai T."/>
            <person name="Xavier J.R."/>
            <person name="Hirose N."/>
            <person name="Honda K."/>
        </authorList>
    </citation>
    <scope>NUCLEOTIDE SEQUENCE</scope>
    <source>
        <strain evidence="2">CE91-St55</strain>
    </source>
</reference>
<protein>
    <recommendedName>
        <fullName evidence="4">ABC transporter permease</fullName>
    </recommendedName>
</protein>
<sequence length="189" mass="21416">MDMTIYHTINWFFAFSFIGYLLECTVLSYENRSPVLNRGFGHGPFCVIYGFGALGASLILEPLAGQPVELYFASMVMATSMELVTAHIMIKLFGAFWWDYSQKPFNYKGIICLESSIAWGFLGLFFFKFLNGFVSQLVDVVPIGLERLVALGLLSFYVADFTYTMRYQLKAAEMEEEDGVSVVGRLKVY</sequence>
<keyword evidence="1" id="KW-0812">Transmembrane</keyword>
<feature type="transmembrane region" description="Helical" evidence="1">
    <location>
        <begin position="110"/>
        <end position="127"/>
    </location>
</feature>
<organism evidence="2 3">
    <name type="scientific">Hungatella hathewayi</name>
    <dbReference type="NCBI Taxonomy" id="154046"/>
    <lineage>
        <taxon>Bacteria</taxon>
        <taxon>Bacillati</taxon>
        <taxon>Bacillota</taxon>
        <taxon>Clostridia</taxon>
        <taxon>Lachnospirales</taxon>
        <taxon>Lachnospiraceae</taxon>
        <taxon>Hungatella</taxon>
    </lineage>
</organism>
<feature type="transmembrane region" description="Helical" evidence="1">
    <location>
        <begin position="147"/>
        <end position="165"/>
    </location>
</feature>
<proteinExistence type="predicted"/>
<evidence type="ECO:0008006" key="4">
    <source>
        <dbReference type="Google" id="ProtNLM"/>
    </source>
</evidence>
<dbReference type="Proteomes" id="UP001055091">
    <property type="component" value="Unassembled WGS sequence"/>
</dbReference>
<name>A0AA37N2U6_9FIRM</name>
<dbReference type="EMBL" id="BQNJ01000001">
    <property type="protein sequence ID" value="GKG99769.1"/>
    <property type="molecule type" value="Genomic_DNA"/>
</dbReference>
<feature type="transmembrane region" description="Helical" evidence="1">
    <location>
        <begin position="12"/>
        <end position="29"/>
    </location>
</feature>
<comment type="caution">
    <text evidence="2">The sequence shown here is derived from an EMBL/GenBank/DDBJ whole genome shotgun (WGS) entry which is preliminary data.</text>
</comment>
<evidence type="ECO:0000313" key="2">
    <source>
        <dbReference type="EMBL" id="GKG99769.1"/>
    </source>
</evidence>
<gene>
    <name evidence="2" type="ORF">CE91St55_17510</name>
</gene>